<dbReference type="SUPFAM" id="SSF47413">
    <property type="entry name" value="lambda repressor-like DNA-binding domains"/>
    <property type="match status" value="1"/>
</dbReference>
<dbReference type="OrthoDB" id="9156632at2"/>
<evidence type="ECO:0000259" key="1">
    <source>
        <dbReference type="PROSITE" id="PS50943"/>
    </source>
</evidence>
<dbReference type="AlphaFoldDB" id="S6BLK3"/>
<protein>
    <recommendedName>
        <fullName evidence="1">HTH cro/C1-type domain-containing protein</fullName>
    </recommendedName>
</protein>
<dbReference type="RefSeq" id="WP_016494261.1">
    <property type="nucleotide sequence ID" value="NC_021499.1"/>
</dbReference>
<evidence type="ECO:0000313" key="3">
    <source>
        <dbReference type="Proteomes" id="UP000015503"/>
    </source>
</evidence>
<dbReference type="Pfam" id="PF01381">
    <property type="entry name" value="HTH_3"/>
    <property type="match status" value="1"/>
</dbReference>
<dbReference type="eggNOG" id="COG1396">
    <property type="taxonomic scope" value="Bacteria"/>
</dbReference>
<dbReference type="InterPro" id="IPR001387">
    <property type="entry name" value="Cro/C1-type_HTH"/>
</dbReference>
<name>S6BLK3_METRE</name>
<dbReference type="Proteomes" id="UP000015503">
    <property type="component" value="Chromosome"/>
</dbReference>
<dbReference type="PATRIC" id="fig|1245471.3.peg.4449"/>
<dbReference type="KEGG" id="pre:PCA10_43970"/>
<dbReference type="SMART" id="SM00530">
    <property type="entry name" value="HTH_XRE"/>
    <property type="match status" value="1"/>
</dbReference>
<keyword evidence="3" id="KW-1185">Reference proteome</keyword>
<dbReference type="CDD" id="cd00093">
    <property type="entry name" value="HTH_XRE"/>
    <property type="match status" value="1"/>
</dbReference>
<dbReference type="EMBL" id="AP013068">
    <property type="protein sequence ID" value="BAN50129.1"/>
    <property type="molecule type" value="Genomic_DNA"/>
</dbReference>
<dbReference type="InterPro" id="IPR010982">
    <property type="entry name" value="Lambda_DNA-bd_dom_sf"/>
</dbReference>
<dbReference type="PROSITE" id="PS50943">
    <property type="entry name" value="HTH_CROC1"/>
    <property type="match status" value="1"/>
</dbReference>
<dbReference type="Gene3D" id="1.10.260.40">
    <property type="entry name" value="lambda repressor-like DNA-binding domains"/>
    <property type="match status" value="1"/>
</dbReference>
<gene>
    <name evidence="2" type="ORF">PCA10_43970</name>
</gene>
<dbReference type="HOGENOM" id="CLU_066192_47_3_6"/>
<reference evidence="2 3" key="1">
    <citation type="journal article" date="2013" name="Genome Announc.">
        <title>Complete Genome Sequence of the Carbazole Degrader Pseudomonas resinovorans Strain CA10 (NBRC 106553).</title>
        <authorList>
            <person name="Shintani M."/>
            <person name="Hosoyama A."/>
            <person name="Ohji S."/>
            <person name="Tsuchikane K."/>
            <person name="Takarada H."/>
            <person name="Yamazoe A."/>
            <person name="Fujita N."/>
            <person name="Nojiri H."/>
        </authorList>
    </citation>
    <scope>NUCLEOTIDE SEQUENCE [LARGE SCALE GENOMIC DNA]</scope>
    <source>
        <strain evidence="2 3">NBRC 106553</strain>
    </source>
</reference>
<dbReference type="STRING" id="1245471.PCA10_43970"/>
<accession>S6BLK3</accession>
<evidence type="ECO:0000313" key="2">
    <source>
        <dbReference type="EMBL" id="BAN50129.1"/>
    </source>
</evidence>
<dbReference type="GO" id="GO:0003677">
    <property type="term" value="F:DNA binding"/>
    <property type="evidence" value="ECO:0007669"/>
    <property type="project" value="InterPro"/>
</dbReference>
<proteinExistence type="predicted"/>
<sequence>MDQHSYVPVRTPEDLGKVVREARKKQHIRQEDMAMLIGKSHVHLRDIEKGKPTVSLGSVLQLLDELGIRVYLDAPKP</sequence>
<organism evidence="2 3">
    <name type="scientific">Metapseudomonas resinovorans NBRC 106553</name>
    <dbReference type="NCBI Taxonomy" id="1245471"/>
    <lineage>
        <taxon>Bacteria</taxon>
        <taxon>Pseudomonadati</taxon>
        <taxon>Pseudomonadota</taxon>
        <taxon>Gammaproteobacteria</taxon>
        <taxon>Pseudomonadales</taxon>
        <taxon>Pseudomonadaceae</taxon>
        <taxon>Metapseudomonas</taxon>
    </lineage>
</organism>
<feature type="domain" description="HTH cro/C1-type" evidence="1">
    <location>
        <begin position="19"/>
        <end position="72"/>
    </location>
</feature>